<comment type="caution">
    <text evidence="2">The sequence shown here is derived from an EMBL/GenBank/DDBJ whole genome shotgun (WGS) entry which is preliminary data.</text>
</comment>
<dbReference type="Proteomes" id="UP000610966">
    <property type="component" value="Unassembled WGS sequence"/>
</dbReference>
<sequence length="120" mass="13563">MPMVPIVDSILRGPEPGRVKAFVVYPMNALANSQLHELERFLEWGLPRDARPVSFARYTGQESEERRTRILAQKPDILLTNYVMLEYLYGPSWTLPTSTSMACPAMMSTTSWTPSGPSRT</sequence>
<dbReference type="InterPro" id="IPR011545">
    <property type="entry name" value="DEAD/DEAH_box_helicase_dom"/>
</dbReference>
<gene>
    <name evidence="2" type="ORF">Mth01_20050</name>
</gene>
<dbReference type="Gene3D" id="3.40.50.300">
    <property type="entry name" value="P-loop containing nucleotide triphosphate hydrolases"/>
    <property type="match status" value="1"/>
</dbReference>
<dbReference type="PANTHER" id="PTHR47962:SF5">
    <property type="entry name" value="ATP-DEPENDENT HELICASE LHR-RELATED"/>
    <property type="match status" value="1"/>
</dbReference>
<evidence type="ECO:0000313" key="3">
    <source>
        <dbReference type="Proteomes" id="UP000610966"/>
    </source>
</evidence>
<reference evidence="2" key="1">
    <citation type="submission" date="2021-01" db="EMBL/GenBank/DDBJ databases">
        <title>Whole genome shotgun sequence of Sphaerimonospora thailandensis NBRC 107569.</title>
        <authorList>
            <person name="Komaki H."/>
            <person name="Tamura T."/>
        </authorList>
    </citation>
    <scope>NUCLEOTIDE SEQUENCE</scope>
    <source>
        <strain evidence="2">NBRC 107569</strain>
    </source>
</reference>
<dbReference type="GO" id="GO:0003677">
    <property type="term" value="F:DNA binding"/>
    <property type="evidence" value="ECO:0007669"/>
    <property type="project" value="TreeGrafter"/>
</dbReference>
<name>A0A8J3VYR8_9ACTN</name>
<dbReference type="PANTHER" id="PTHR47962">
    <property type="entry name" value="ATP-DEPENDENT HELICASE LHR-RELATED-RELATED"/>
    <property type="match status" value="1"/>
</dbReference>
<evidence type="ECO:0000313" key="2">
    <source>
        <dbReference type="EMBL" id="GIH69752.1"/>
    </source>
</evidence>
<dbReference type="Pfam" id="PF00270">
    <property type="entry name" value="DEAD"/>
    <property type="match status" value="1"/>
</dbReference>
<keyword evidence="3" id="KW-1185">Reference proteome</keyword>
<accession>A0A8J3VYR8</accession>
<dbReference type="InterPro" id="IPR027417">
    <property type="entry name" value="P-loop_NTPase"/>
</dbReference>
<protein>
    <recommendedName>
        <fullName evidence="1">DEAD/DEAH-box helicase domain-containing protein</fullName>
    </recommendedName>
</protein>
<dbReference type="GO" id="GO:0005524">
    <property type="term" value="F:ATP binding"/>
    <property type="evidence" value="ECO:0007669"/>
    <property type="project" value="InterPro"/>
</dbReference>
<evidence type="ECO:0000259" key="1">
    <source>
        <dbReference type="Pfam" id="PF00270"/>
    </source>
</evidence>
<dbReference type="AlphaFoldDB" id="A0A8J3VYR8"/>
<dbReference type="InterPro" id="IPR052511">
    <property type="entry name" value="ATP-dep_Helicase"/>
</dbReference>
<feature type="domain" description="DEAD/DEAH-box helicase" evidence="1">
    <location>
        <begin position="3"/>
        <end position="88"/>
    </location>
</feature>
<dbReference type="GO" id="GO:0016887">
    <property type="term" value="F:ATP hydrolysis activity"/>
    <property type="evidence" value="ECO:0007669"/>
    <property type="project" value="TreeGrafter"/>
</dbReference>
<dbReference type="SUPFAM" id="SSF52540">
    <property type="entry name" value="P-loop containing nucleoside triphosphate hydrolases"/>
    <property type="match status" value="1"/>
</dbReference>
<dbReference type="EMBL" id="BOOG01000017">
    <property type="protein sequence ID" value="GIH69752.1"/>
    <property type="molecule type" value="Genomic_DNA"/>
</dbReference>
<proteinExistence type="predicted"/>
<organism evidence="2 3">
    <name type="scientific">Sphaerimonospora thailandensis</name>
    <dbReference type="NCBI Taxonomy" id="795644"/>
    <lineage>
        <taxon>Bacteria</taxon>
        <taxon>Bacillati</taxon>
        <taxon>Actinomycetota</taxon>
        <taxon>Actinomycetes</taxon>
        <taxon>Streptosporangiales</taxon>
        <taxon>Streptosporangiaceae</taxon>
        <taxon>Sphaerimonospora</taxon>
    </lineage>
</organism>